<dbReference type="Proteomes" id="UP000297564">
    <property type="component" value="Unassembled WGS sequence"/>
</dbReference>
<dbReference type="RefSeq" id="WP_135283469.1">
    <property type="nucleotide sequence ID" value="NZ_SMLL01000001.1"/>
</dbReference>
<proteinExistence type="predicted"/>
<evidence type="ECO:0000313" key="2">
    <source>
        <dbReference type="Proteomes" id="UP000297564"/>
    </source>
</evidence>
<comment type="caution">
    <text evidence="1">The sequence shown here is derived from an EMBL/GenBank/DDBJ whole genome shotgun (WGS) entry which is preliminary data.</text>
</comment>
<reference evidence="1 2" key="1">
    <citation type="submission" date="2019-03" db="EMBL/GenBank/DDBJ databases">
        <title>Ramlibacter rhizophilus CCTCC AB2015357, whole genome shotgun sequence.</title>
        <authorList>
            <person name="Zhang X."/>
            <person name="Feng G."/>
            <person name="Zhu H."/>
        </authorList>
    </citation>
    <scope>NUCLEOTIDE SEQUENCE [LARGE SCALE GENOMIC DNA]</scope>
    <source>
        <strain evidence="1 2">CCTCC AB2015357</strain>
    </source>
</reference>
<protein>
    <submittedName>
        <fullName evidence="1">Uncharacterized protein</fullName>
    </submittedName>
</protein>
<dbReference type="AlphaFoldDB" id="A0A4Z0BZ11"/>
<evidence type="ECO:0000313" key="1">
    <source>
        <dbReference type="EMBL" id="TFZ04587.1"/>
    </source>
</evidence>
<name>A0A4Z0BZ11_9BURK</name>
<sequence>MIFNGIEKPYFVFAGIGDADDYRNEAAFVHVAPVRGLSSAQPHGIEAVADEGLFAPSSLVGGGS</sequence>
<keyword evidence="2" id="KW-1185">Reference proteome</keyword>
<gene>
    <name evidence="1" type="ORF">EZ242_02225</name>
</gene>
<accession>A0A4Z0BZ11</accession>
<dbReference type="EMBL" id="SMLL01000001">
    <property type="protein sequence ID" value="TFZ04587.1"/>
    <property type="molecule type" value="Genomic_DNA"/>
</dbReference>
<organism evidence="1 2">
    <name type="scientific">Ramlibacter rhizophilus</name>
    <dbReference type="NCBI Taxonomy" id="1781167"/>
    <lineage>
        <taxon>Bacteria</taxon>
        <taxon>Pseudomonadati</taxon>
        <taxon>Pseudomonadota</taxon>
        <taxon>Betaproteobacteria</taxon>
        <taxon>Burkholderiales</taxon>
        <taxon>Comamonadaceae</taxon>
        <taxon>Ramlibacter</taxon>
    </lineage>
</organism>